<dbReference type="EMBL" id="AP021861">
    <property type="protein sequence ID" value="BBO31290.1"/>
    <property type="molecule type" value="Genomic_DNA"/>
</dbReference>
<evidence type="ECO:0000313" key="2">
    <source>
        <dbReference type="Proteomes" id="UP000326837"/>
    </source>
</evidence>
<evidence type="ECO:0000313" key="1">
    <source>
        <dbReference type="EMBL" id="BBO31290.1"/>
    </source>
</evidence>
<proteinExistence type="predicted"/>
<name>A0A5K7X441_9BACT</name>
<keyword evidence="2" id="KW-1185">Reference proteome</keyword>
<dbReference type="KEGG" id="lpav:PLANPX_0902"/>
<reference evidence="2" key="1">
    <citation type="submission" date="2019-10" db="EMBL/GenBank/DDBJ databases">
        <title>Lacipirellula parvula gen. nov., sp. nov., representing a lineage of planctomycetes widespread in freshwater anoxic habitats, and description of the family Lacipirellulaceae.</title>
        <authorList>
            <person name="Dedysh S.N."/>
            <person name="Kulichevskaya I.S."/>
            <person name="Beletsky A.V."/>
            <person name="Rakitin A.L."/>
            <person name="Mardanov A.V."/>
            <person name="Ivanova A.A."/>
            <person name="Saltykova V.X."/>
            <person name="Rijpstra W.I.C."/>
            <person name="Sinninghe Damste J.S."/>
            <person name="Ravin N.V."/>
        </authorList>
    </citation>
    <scope>NUCLEOTIDE SEQUENCE [LARGE SCALE GENOMIC DNA]</scope>
    <source>
        <strain evidence="2">PX69</strain>
    </source>
</reference>
<accession>A0A5K7X441</accession>
<dbReference type="Proteomes" id="UP000326837">
    <property type="component" value="Chromosome"/>
</dbReference>
<gene>
    <name evidence="1" type="ORF">PLANPX_0902</name>
</gene>
<organism evidence="1 2">
    <name type="scientific">Lacipirellula parvula</name>
    <dbReference type="NCBI Taxonomy" id="2650471"/>
    <lineage>
        <taxon>Bacteria</taxon>
        <taxon>Pseudomonadati</taxon>
        <taxon>Planctomycetota</taxon>
        <taxon>Planctomycetia</taxon>
        <taxon>Pirellulales</taxon>
        <taxon>Lacipirellulaceae</taxon>
        <taxon>Lacipirellula</taxon>
    </lineage>
</organism>
<sequence length="48" mass="5493">MLMLCNCCLSEQTLELLRIDRSTARPHDNWSLVTRLANAGDKILRLAH</sequence>
<dbReference type="AlphaFoldDB" id="A0A5K7X441"/>
<protein>
    <submittedName>
        <fullName evidence="1">Uncharacterized protein</fullName>
    </submittedName>
</protein>